<evidence type="ECO:0000256" key="5">
    <source>
        <dbReference type="ARBA" id="ARBA00022989"/>
    </source>
</evidence>
<comment type="caution">
    <text evidence="9">The sequence shown here is derived from an EMBL/GenBank/DDBJ whole genome shotgun (WGS) entry which is preliminary data.</text>
</comment>
<protein>
    <submittedName>
        <fullName evidence="9">DMT family transporter</fullName>
    </submittedName>
</protein>
<dbReference type="EMBL" id="JBHSJB010000053">
    <property type="protein sequence ID" value="MFC5060297.1"/>
    <property type="molecule type" value="Genomic_DNA"/>
</dbReference>
<comment type="similarity">
    <text evidence="2">Belongs to the EamA transporter family.</text>
</comment>
<feature type="transmembrane region" description="Helical" evidence="7">
    <location>
        <begin position="189"/>
        <end position="209"/>
    </location>
</feature>
<dbReference type="SUPFAM" id="SSF103481">
    <property type="entry name" value="Multidrug resistance efflux transporter EmrE"/>
    <property type="match status" value="2"/>
</dbReference>
<dbReference type="Gene3D" id="1.10.3730.20">
    <property type="match status" value="1"/>
</dbReference>
<sequence length="308" mass="31646">MTHDNRVNGRLGAGLGLALVSASSFGLSGPLGRGLMEAGWSSAAAVAVRVLLAAVVLLPVAVVQLRGRWRLLRDNAPVIAGYGLVAVAGCQLAYFNAVARMDVGVALLVEYTAPVAVVLWLWLRHRQRPSALTALGAVPAVLGLVLVLDLVSGAAVNVPGVLWALGAMLGAAVYFVLSAREEGGLPGTVLAAGGLLLGGLVLLLAGAVGVLPFTTTTRPVAFDGFTAPWWVPVLLLGVVTAALAYVAGIAATRRLGARLASFVALTEVLMALLFAWLLLGQQPRPVQLVGGALTLLGVVVVRLGERRT</sequence>
<feature type="transmembrane region" description="Helical" evidence="7">
    <location>
        <begin position="285"/>
        <end position="304"/>
    </location>
</feature>
<keyword evidence="6 7" id="KW-0472">Membrane</keyword>
<feature type="domain" description="EamA" evidence="8">
    <location>
        <begin position="14"/>
        <end position="148"/>
    </location>
</feature>
<feature type="transmembrane region" description="Helical" evidence="7">
    <location>
        <begin position="229"/>
        <end position="247"/>
    </location>
</feature>
<dbReference type="InterPro" id="IPR050638">
    <property type="entry name" value="AA-Vitamin_Transporters"/>
</dbReference>
<evidence type="ECO:0000259" key="8">
    <source>
        <dbReference type="Pfam" id="PF00892"/>
    </source>
</evidence>
<dbReference type="InterPro" id="IPR037185">
    <property type="entry name" value="EmrE-like"/>
</dbReference>
<keyword evidence="4 7" id="KW-0812">Transmembrane</keyword>
<evidence type="ECO:0000313" key="9">
    <source>
        <dbReference type="EMBL" id="MFC5060297.1"/>
    </source>
</evidence>
<organism evidence="9 10">
    <name type="scientific">Saccharothrix xinjiangensis</name>
    <dbReference type="NCBI Taxonomy" id="204798"/>
    <lineage>
        <taxon>Bacteria</taxon>
        <taxon>Bacillati</taxon>
        <taxon>Actinomycetota</taxon>
        <taxon>Actinomycetes</taxon>
        <taxon>Pseudonocardiales</taxon>
        <taxon>Pseudonocardiaceae</taxon>
        <taxon>Saccharothrix</taxon>
    </lineage>
</organism>
<keyword evidence="5 7" id="KW-1133">Transmembrane helix</keyword>
<evidence type="ECO:0000256" key="4">
    <source>
        <dbReference type="ARBA" id="ARBA00022692"/>
    </source>
</evidence>
<dbReference type="InterPro" id="IPR000620">
    <property type="entry name" value="EamA_dom"/>
</dbReference>
<proteinExistence type="inferred from homology"/>
<dbReference type="PANTHER" id="PTHR32322:SF18">
    <property type="entry name" value="S-ADENOSYLMETHIONINE_S-ADENOSYLHOMOCYSTEINE TRANSPORTER"/>
    <property type="match status" value="1"/>
</dbReference>
<keyword evidence="10" id="KW-1185">Reference proteome</keyword>
<evidence type="ECO:0000256" key="7">
    <source>
        <dbReference type="SAM" id="Phobius"/>
    </source>
</evidence>
<feature type="transmembrane region" description="Helical" evidence="7">
    <location>
        <begin position="42"/>
        <end position="63"/>
    </location>
</feature>
<evidence type="ECO:0000256" key="6">
    <source>
        <dbReference type="ARBA" id="ARBA00023136"/>
    </source>
</evidence>
<evidence type="ECO:0000256" key="3">
    <source>
        <dbReference type="ARBA" id="ARBA00022475"/>
    </source>
</evidence>
<dbReference type="PANTHER" id="PTHR32322">
    <property type="entry name" value="INNER MEMBRANE TRANSPORTER"/>
    <property type="match status" value="1"/>
</dbReference>
<feature type="domain" description="EamA" evidence="8">
    <location>
        <begin position="159"/>
        <end position="301"/>
    </location>
</feature>
<name>A0ABV9YF74_9PSEU</name>
<feature type="transmembrane region" description="Helical" evidence="7">
    <location>
        <begin position="75"/>
        <end position="97"/>
    </location>
</feature>
<feature type="transmembrane region" description="Helical" evidence="7">
    <location>
        <begin position="160"/>
        <end position="177"/>
    </location>
</feature>
<evidence type="ECO:0000256" key="2">
    <source>
        <dbReference type="ARBA" id="ARBA00007362"/>
    </source>
</evidence>
<dbReference type="RefSeq" id="WP_344043988.1">
    <property type="nucleotide sequence ID" value="NZ_BAAAKE010000055.1"/>
</dbReference>
<gene>
    <name evidence="9" type="ORF">ACFPFM_41860</name>
</gene>
<feature type="transmembrane region" description="Helical" evidence="7">
    <location>
        <begin position="103"/>
        <end position="123"/>
    </location>
</feature>
<accession>A0ABV9YF74</accession>
<dbReference type="Pfam" id="PF00892">
    <property type="entry name" value="EamA"/>
    <property type="match status" value="2"/>
</dbReference>
<keyword evidence="3" id="KW-1003">Cell membrane</keyword>
<dbReference type="Proteomes" id="UP001595833">
    <property type="component" value="Unassembled WGS sequence"/>
</dbReference>
<comment type="subcellular location">
    <subcellularLocation>
        <location evidence="1">Cell membrane</location>
        <topology evidence="1">Multi-pass membrane protein</topology>
    </subcellularLocation>
</comment>
<feature type="transmembrane region" description="Helical" evidence="7">
    <location>
        <begin position="259"/>
        <end position="279"/>
    </location>
</feature>
<evidence type="ECO:0000256" key="1">
    <source>
        <dbReference type="ARBA" id="ARBA00004651"/>
    </source>
</evidence>
<feature type="transmembrane region" description="Helical" evidence="7">
    <location>
        <begin position="130"/>
        <end position="148"/>
    </location>
</feature>
<evidence type="ECO:0000313" key="10">
    <source>
        <dbReference type="Proteomes" id="UP001595833"/>
    </source>
</evidence>
<reference evidence="10" key="1">
    <citation type="journal article" date="2019" name="Int. J. Syst. Evol. Microbiol.">
        <title>The Global Catalogue of Microorganisms (GCM) 10K type strain sequencing project: providing services to taxonomists for standard genome sequencing and annotation.</title>
        <authorList>
            <consortium name="The Broad Institute Genomics Platform"/>
            <consortium name="The Broad Institute Genome Sequencing Center for Infectious Disease"/>
            <person name="Wu L."/>
            <person name="Ma J."/>
        </authorList>
    </citation>
    <scope>NUCLEOTIDE SEQUENCE [LARGE SCALE GENOMIC DNA]</scope>
    <source>
        <strain evidence="10">KCTC 12848</strain>
    </source>
</reference>